<organism evidence="2 3">
    <name type="scientific">Merismopedia glauca CCAP 1448/3</name>
    <dbReference type="NCBI Taxonomy" id="1296344"/>
    <lineage>
        <taxon>Bacteria</taxon>
        <taxon>Bacillati</taxon>
        <taxon>Cyanobacteriota</taxon>
        <taxon>Cyanophyceae</taxon>
        <taxon>Synechococcales</taxon>
        <taxon>Merismopediaceae</taxon>
        <taxon>Merismopedia</taxon>
    </lineage>
</organism>
<comment type="caution">
    <text evidence="2">The sequence shown here is derived from an EMBL/GenBank/DDBJ whole genome shotgun (WGS) entry which is preliminary data.</text>
</comment>
<dbReference type="AlphaFoldDB" id="A0A2T1BZM7"/>
<sequence length="152" mass="16227">MRNNIAINLFCAAILANLISFPSAAAIQKGTLNITIDGLKNQKGQICMSLFASNRGFPSDSRKAVKGKCIKVNGSSIVVNFSNLNPGSYAAAVIHDANSDKNLNRNYLGIPTEGFGFSRNPQIVSGPPKFGDTSFLVVGNSTNIAIQLQYLF</sequence>
<dbReference type="OrthoDB" id="9788332at2"/>
<reference evidence="2 3" key="2">
    <citation type="submission" date="2018-03" db="EMBL/GenBank/DDBJ databases">
        <title>The ancient ancestry and fast evolution of plastids.</title>
        <authorList>
            <person name="Moore K.R."/>
            <person name="Magnabosco C."/>
            <person name="Momper L."/>
            <person name="Gold D.A."/>
            <person name="Bosak T."/>
            <person name="Fournier G.P."/>
        </authorList>
    </citation>
    <scope>NUCLEOTIDE SEQUENCE [LARGE SCALE GENOMIC DNA]</scope>
    <source>
        <strain evidence="2 3">CCAP 1448/3</strain>
    </source>
</reference>
<accession>A0A2T1BZM7</accession>
<evidence type="ECO:0008006" key="4">
    <source>
        <dbReference type="Google" id="ProtNLM"/>
    </source>
</evidence>
<evidence type="ECO:0000256" key="1">
    <source>
        <dbReference type="SAM" id="SignalP"/>
    </source>
</evidence>
<dbReference type="Pfam" id="PF09912">
    <property type="entry name" value="DUF2141"/>
    <property type="match status" value="1"/>
</dbReference>
<dbReference type="Proteomes" id="UP000238762">
    <property type="component" value="Unassembled WGS sequence"/>
</dbReference>
<feature type="signal peptide" evidence="1">
    <location>
        <begin position="1"/>
        <end position="25"/>
    </location>
</feature>
<evidence type="ECO:0000313" key="2">
    <source>
        <dbReference type="EMBL" id="PSB01479.1"/>
    </source>
</evidence>
<dbReference type="EMBL" id="PVWJ01000105">
    <property type="protein sequence ID" value="PSB01479.1"/>
    <property type="molecule type" value="Genomic_DNA"/>
</dbReference>
<feature type="chain" id="PRO_5015431796" description="DUF2141 domain-containing protein" evidence="1">
    <location>
        <begin position="26"/>
        <end position="152"/>
    </location>
</feature>
<protein>
    <recommendedName>
        <fullName evidence="4">DUF2141 domain-containing protein</fullName>
    </recommendedName>
</protein>
<gene>
    <name evidence="2" type="ORF">C7B64_18110</name>
</gene>
<proteinExistence type="predicted"/>
<keyword evidence="3" id="KW-1185">Reference proteome</keyword>
<dbReference type="RefSeq" id="WP_106290055.1">
    <property type="nucleotide sequence ID" value="NZ_CAWNTC010000135.1"/>
</dbReference>
<evidence type="ECO:0000313" key="3">
    <source>
        <dbReference type="Proteomes" id="UP000238762"/>
    </source>
</evidence>
<keyword evidence="1" id="KW-0732">Signal</keyword>
<dbReference type="InterPro" id="IPR018673">
    <property type="entry name" value="DUF2141"/>
</dbReference>
<name>A0A2T1BZM7_9CYAN</name>
<reference evidence="2 3" key="1">
    <citation type="submission" date="2018-02" db="EMBL/GenBank/DDBJ databases">
        <authorList>
            <person name="Cohen D.B."/>
            <person name="Kent A.D."/>
        </authorList>
    </citation>
    <scope>NUCLEOTIDE SEQUENCE [LARGE SCALE GENOMIC DNA]</scope>
    <source>
        <strain evidence="2 3">CCAP 1448/3</strain>
    </source>
</reference>